<keyword evidence="3" id="KW-1185">Reference proteome</keyword>
<reference evidence="2 3" key="1">
    <citation type="submission" date="2019-05" db="EMBL/GenBank/DDBJ databases">
        <authorList>
            <person name="Lee S.D."/>
        </authorList>
    </citation>
    <scope>NUCLEOTIDE SEQUENCE [LARGE SCALE GENOMIC DNA]</scope>
    <source>
        <strain evidence="2 3">YC2-7</strain>
    </source>
</reference>
<dbReference type="Gene3D" id="3.40.430.10">
    <property type="entry name" value="Dihydrofolate Reductase, subunit A"/>
    <property type="match status" value="1"/>
</dbReference>
<organism evidence="2 3">
    <name type="scientific">Antrihabitans stalactiti</name>
    <dbReference type="NCBI Taxonomy" id="2584121"/>
    <lineage>
        <taxon>Bacteria</taxon>
        <taxon>Bacillati</taxon>
        <taxon>Actinomycetota</taxon>
        <taxon>Actinomycetes</taxon>
        <taxon>Mycobacteriales</taxon>
        <taxon>Nocardiaceae</taxon>
        <taxon>Antrihabitans</taxon>
    </lineage>
</organism>
<dbReference type="Pfam" id="PF01872">
    <property type="entry name" value="RibD_C"/>
    <property type="match status" value="1"/>
</dbReference>
<evidence type="ECO:0000313" key="3">
    <source>
        <dbReference type="Proteomes" id="UP000535543"/>
    </source>
</evidence>
<evidence type="ECO:0000259" key="1">
    <source>
        <dbReference type="Pfam" id="PF01872"/>
    </source>
</evidence>
<dbReference type="Proteomes" id="UP000535543">
    <property type="component" value="Unassembled WGS sequence"/>
</dbReference>
<dbReference type="InterPro" id="IPR050765">
    <property type="entry name" value="Riboflavin_Biosynth_HTPR"/>
</dbReference>
<dbReference type="InterPro" id="IPR024072">
    <property type="entry name" value="DHFR-like_dom_sf"/>
</dbReference>
<protein>
    <submittedName>
        <fullName evidence="2">Dihydrofolate reductase</fullName>
    </submittedName>
</protein>
<evidence type="ECO:0000313" key="2">
    <source>
        <dbReference type="EMBL" id="NMN95401.1"/>
    </source>
</evidence>
<dbReference type="EMBL" id="VCQU01000003">
    <property type="protein sequence ID" value="NMN95401.1"/>
    <property type="molecule type" value="Genomic_DNA"/>
</dbReference>
<reference evidence="2 3" key="2">
    <citation type="submission" date="2020-06" db="EMBL/GenBank/DDBJ databases">
        <title>Antribacter stalactiti gen. nov., sp. nov., a new member of the family Nacardiaceae isolated from a cave.</title>
        <authorList>
            <person name="Kim I.S."/>
        </authorList>
    </citation>
    <scope>NUCLEOTIDE SEQUENCE [LARGE SCALE GENOMIC DNA]</scope>
    <source>
        <strain evidence="2 3">YC2-7</strain>
    </source>
</reference>
<dbReference type="GO" id="GO:0009231">
    <property type="term" value="P:riboflavin biosynthetic process"/>
    <property type="evidence" value="ECO:0007669"/>
    <property type="project" value="InterPro"/>
</dbReference>
<sequence>MRTLIVTENVTLDGFISPIGDWFAPSGDDEELLATTTAHGEAADALVLGRTTYDEFASYWPHQVDDETGITEYLDQVDKYVVSTTLDRADWVNTTIVDGPVVAELGALKERSGKDIVITGSVTLVHSLLPTGLVDVVRLFVFPVVQGHGRRLFPDDVALDAELMETKSFESGVVLLSYRLPRVERD</sequence>
<dbReference type="GO" id="GO:0008703">
    <property type="term" value="F:5-amino-6-(5-phosphoribosylamino)uracil reductase activity"/>
    <property type="evidence" value="ECO:0007669"/>
    <property type="project" value="InterPro"/>
</dbReference>
<comment type="caution">
    <text evidence="2">The sequence shown here is derived from an EMBL/GenBank/DDBJ whole genome shotgun (WGS) entry which is preliminary data.</text>
</comment>
<dbReference type="AlphaFoldDB" id="A0A848KAM1"/>
<dbReference type="PANTHER" id="PTHR38011">
    <property type="entry name" value="DIHYDROFOLATE REDUCTASE FAMILY PROTEIN (AFU_ORTHOLOGUE AFUA_8G06820)"/>
    <property type="match status" value="1"/>
</dbReference>
<dbReference type="SUPFAM" id="SSF53597">
    <property type="entry name" value="Dihydrofolate reductase-like"/>
    <property type="match status" value="1"/>
</dbReference>
<feature type="domain" description="Bacterial bifunctional deaminase-reductase C-terminal" evidence="1">
    <location>
        <begin position="2"/>
        <end position="175"/>
    </location>
</feature>
<gene>
    <name evidence="2" type="ORF">FGL95_10195</name>
</gene>
<dbReference type="InterPro" id="IPR002734">
    <property type="entry name" value="RibDG_C"/>
</dbReference>
<proteinExistence type="predicted"/>
<accession>A0A848KAM1</accession>
<name>A0A848KAM1_9NOCA</name>
<dbReference type="PANTHER" id="PTHR38011:SF11">
    <property type="entry name" value="2,5-DIAMINO-6-RIBOSYLAMINO-4(3H)-PYRIMIDINONE 5'-PHOSPHATE REDUCTASE"/>
    <property type="match status" value="1"/>
</dbReference>